<evidence type="ECO:0000256" key="1">
    <source>
        <dbReference type="ARBA" id="ARBA00009353"/>
    </source>
</evidence>
<comment type="similarity">
    <text evidence="1">Belongs to the NAD(P)-dependent epimerase/dehydratase family. SDR39U1 subfamily.</text>
</comment>
<dbReference type="InterPro" id="IPR013549">
    <property type="entry name" value="DUF1731"/>
</dbReference>
<evidence type="ECO:0000259" key="3">
    <source>
        <dbReference type="Pfam" id="PF08338"/>
    </source>
</evidence>
<dbReference type="OrthoDB" id="9801773at2"/>
<dbReference type="EMBL" id="FORR01000021">
    <property type="protein sequence ID" value="SFJ76890.1"/>
    <property type="molecule type" value="Genomic_DNA"/>
</dbReference>
<dbReference type="SUPFAM" id="SSF51735">
    <property type="entry name" value="NAD(P)-binding Rossmann-fold domains"/>
    <property type="match status" value="1"/>
</dbReference>
<protein>
    <recommendedName>
        <fullName evidence="6">TIGR01777 family protein</fullName>
    </recommendedName>
</protein>
<dbReference type="InterPro" id="IPR010099">
    <property type="entry name" value="SDR39U1"/>
</dbReference>
<name>A0A1I3U1N8_9BACL</name>
<dbReference type="CDD" id="cd05242">
    <property type="entry name" value="SDR_a8"/>
    <property type="match status" value="1"/>
</dbReference>
<gene>
    <name evidence="4" type="ORF">SAMN05421852_12118</name>
</gene>
<dbReference type="Proteomes" id="UP000199545">
    <property type="component" value="Unassembled WGS sequence"/>
</dbReference>
<dbReference type="Gene3D" id="3.40.50.720">
    <property type="entry name" value="NAD(P)-binding Rossmann-like Domain"/>
    <property type="match status" value="1"/>
</dbReference>
<dbReference type="InterPro" id="IPR001509">
    <property type="entry name" value="Epimerase_deHydtase"/>
</dbReference>
<proteinExistence type="inferred from homology"/>
<evidence type="ECO:0000313" key="5">
    <source>
        <dbReference type="Proteomes" id="UP000199545"/>
    </source>
</evidence>
<dbReference type="InterPro" id="IPR036291">
    <property type="entry name" value="NAD(P)-bd_dom_sf"/>
</dbReference>
<dbReference type="Pfam" id="PF01370">
    <property type="entry name" value="Epimerase"/>
    <property type="match status" value="1"/>
</dbReference>
<accession>A0A1I3U1N8</accession>
<reference evidence="4 5" key="1">
    <citation type="submission" date="2016-10" db="EMBL/GenBank/DDBJ databases">
        <authorList>
            <person name="de Groot N.N."/>
        </authorList>
    </citation>
    <scope>NUCLEOTIDE SEQUENCE [LARGE SCALE GENOMIC DNA]</scope>
    <source>
        <strain evidence="4 5">DSM 44778</strain>
    </source>
</reference>
<dbReference type="NCBIfam" id="TIGR01777">
    <property type="entry name" value="yfcH"/>
    <property type="match status" value="1"/>
</dbReference>
<organism evidence="4 5">
    <name type="scientific">Thermoflavimicrobium dichotomicum</name>
    <dbReference type="NCBI Taxonomy" id="46223"/>
    <lineage>
        <taxon>Bacteria</taxon>
        <taxon>Bacillati</taxon>
        <taxon>Bacillota</taxon>
        <taxon>Bacilli</taxon>
        <taxon>Bacillales</taxon>
        <taxon>Thermoactinomycetaceae</taxon>
        <taxon>Thermoflavimicrobium</taxon>
    </lineage>
</organism>
<dbReference type="PANTHER" id="PTHR11092:SF0">
    <property type="entry name" value="EPIMERASE FAMILY PROTEIN SDR39U1"/>
    <property type="match status" value="1"/>
</dbReference>
<feature type="domain" description="DUF1731" evidence="3">
    <location>
        <begin position="248"/>
        <end position="294"/>
    </location>
</feature>
<keyword evidence="5" id="KW-1185">Reference proteome</keyword>
<sequence length="302" mass="33790">MKIAVTGATGFIGKELTQFFLEKGYEVVGISRTSNSTQQPAVPFITWEKLESQPTLLENVDAIVNLAGESIDQRWTKTAKERILGSRLTVAERLKHVVSQLGQKPKVLVNASGISIYGISETETFDENSPACITDFLASVVEKWEEAVDQIPIDRTVKLRIGVVLGNRGGAYPKMILPYKWGVGGRVGSGRQWLSWIHIEDMVRLIEFCINNENIEGPVNATAPNPVTNDQFGRTVAQILKRPHWFPVPAALMKLIFGELSVLLLEGQRVIPKKLLDHGFQFYYPTILDAVKDLYRCERENP</sequence>
<dbReference type="Pfam" id="PF08338">
    <property type="entry name" value="DUF1731"/>
    <property type="match status" value="1"/>
</dbReference>
<feature type="domain" description="NAD-dependent epimerase/dehydratase" evidence="2">
    <location>
        <begin position="3"/>
        <end position="212"/>
    </location>
</feature>
<dbReference type="RefSeq" id="WP_093231355.1">
    <property type="nucleotide sequence ID" value="NZ_FORR01000021.1"/>
</dbReference>
<dbReference type="PANTHER" id="PTHR11092">
    <property type="entry name" value="SUGAR NUCLEOTIDE EPIMERASE RELATED"/>
    <property type="match status" value="1"/>
</dbReference>
<evidence type="ECO:0000313" key="4">
    <source>
        <dbReference type="EMBL" id="SFJ76890.1"/>
    </source>
</evidence>
<evidence type="ECO:0000259" key="2">
    <source>
        <dbReference type="Pfam" id="PF01370"/>
    </source>
</evidence>
<dbReference type="STRING" id="46223.SAMN05421852_12118"/>
<evidence type="ECO:0008006" key="6">
    <source>
        <dbReference type="Google" id="ProtNLM"/>
    </source>
</evidence>
<dbReference type="AlphaFoldDB" id="A0A1I3U1N8"/>